<gene>
    <name evidence="1" type="ORF">TSAR_013996</name>
</gene>
<feature type="non-terminal residue" evidence="1">
    <location>
        <position position="1"/>
    </location>
</feature>
<dbReference type="EMBL" id="NNAY01000411">
    <property type="protein sequence ID" value="OXU28593.1"/>
    <property type="molecule type" value="Genomic_DNA"/>
</dbReference>
<accession>A0A232FDM0</accession>
<organism evidence="1 2">
    <name type="scientific">Trichomalopsis sarcophagae</name>
    <dbReference type="NCBI Taxonomy" id="543379"/>
    <lineage>
        <taxon>Eukaryota</taxon>
        <taxon>Metazoa</taxon>
        <taxon>Ecdysozoa</taxon>
        <taxon>Arthropoda</taxon>
        <taxon>Hexapoda</taxon>
        <taxon>Insecta</taxon>
        <taxon>Pterygota</taxon>
        <taxon>Neoptera</taxon>
        <taxon>Endopterygota</taxon>
        <taxon>Hymenoptera</taxon>
        <taxon>Apocrita</taxon>
        <taxon>Proctotrupomorpha</taxon>
        <taxon>Chalcidoidea</taxon>
        <taxon>Pteromalidae</taxon>
        <taxon>Pteromalinae</taxon>
        <taxon>Trichomalopsis</taxon>
    </lineage>
</organism>
<reference evidence="1 2" key="1">
    <citation type="journal article" date="2017" name="Curr. Biol.">
        <title>The Evolution of Venom by Co-option of Single-Copy Genes.</title>
        <authorList>
            <person name="Martinson E.O."/>
            <person name="Mrinalini"/>
            <person name="Kelkar Y.D."/>
            <person name="Chang C.H."/>
            <person name="Werren J.H."/>
        </authorList>
    </citation>
    <scope>NUCLEOTIDE SEQUENCE [LARGE SCALE GENOMIC DNA]</scope>
    <source>
        <strain evidence="1 2">Alberta</strain>
        <tissue evidence="1">Whole body</tissue>
    </source>
</reference>
<protein>
    <submittedName>
        <fullName evidence="1">Uncharacterized protein</fullName>
    </submittedName>
</protein>
<evidence type="ECO:0000313" key="2">
    <source>
        <dbReference type="Proteomes" id="UP000215335"/>
    </source>
</evidence>
<dbReference type="Proteomes" id="UP000215335">
    <property type="component" value="Unassembled WGS sequence"/>
</dbReference>
<dbReference type="AlphaFoldDB" id="A0A232FDM0"/>
<comment type="caution">
    <text evidence="1">The sequence shown here is derived from an EMBL/GenBank/DDBJ whole genome shotgun (WGS) entry which is preliminary data.</text>
</comment>
<name>A0A232FDM0_9HYME</name>
<evidence type="ECO:0000313" key="1">
    <source>
        <dbReference type="EMBL" id="OXU28593.1"/>
    </source>
</evidence>
<proteinExistence type="predicted"/>
<sequence length="146" mass="16942">KLEGIPTRPTLLGSLGHPEPEKPWDPAISKYLFFCRAVYIILWEFNMGKINENQPWFDFTYSVSEGVIEKCVSLGLEVAPICFLHIVCPNACKKLGLVRVPSKLQELNFSIGKCPTFRWMTHMKFHQHIWNHKKKNLAFKQYSCES</sequence>
<keyword evidence="2" id="KW-1185">Reference proteome</keyword>